<feature type="transmembrane region" description="Helical" evidence="7">
    <location>
        <begin position="185"/>
        <end position="205"/>
    </location>
</feature>
<feature type="transmembrane region" description="Helical" evidence="7">
    <location>
        <begin position="57"/>
        <end position="80"/>
    </location>
</feature>
<feature type="transmembrane region" description="Helical" evidence="7">
    <location>
        <begin position="299"/>
        <end position="321"/>
    </location>
</feature>
<evidence type="ECO:0000256" key="7">
    <source>
        <dbReference type="SAM" id="Phobius"/>
    </source>
</evidence>
<comment type="subcellular location">
    <subcellularLocation>
        <location evidence="1">Cell membrane</location>
        <topology evidence="1">Multi-pass membrane protein</topology>
    </subcellularLocation>
</comment>
<gene>
    <name evidence="8" type="ORF">OJ962_19300</name>
</gene>
<dbReference type="PANTHER" id="PTHR30250">
    <property type="entry name" value="PST FAMILY PREDICTED COLANIC ACID TRANSPORTER"/>
    <property type="match status" value="1"/>
</dbReference>
<organism evidence="8 9">
    <name type="scientific">Solirubrobacter deserti</name>
    <dbReference type="NCBI Taxonomy" id="2282478"/>
    <lineage>
        <taxon>Bacteria</taxon>
        <taxon>Bacillati</taxon>
        <taxon>Actinomycetota</taxon>
        <taxon>Thermoleophilia</taxon>
        <taxon>Solirubrobacterales</taxon>
        <taxon>Solirubrobacteraceae</taxon>
        <taxon>Solirubrobacter</taxon>
    </lineage>
</organism>
<keyword evidence="4 7" id="KW-0812">Transmembrane</keyword>
<evidence type="ECO:0000256" key="2">
    <source>
        <dbReference type="ARBA" id="ARBA00007430"/>
    </source>
</evidence>
<feature type="transmembrane region" description="Helical" evidence="7">
    <location>
        <begin position="92"/>
        <end position="114"/>
    </location>
</feature>
<evidence type="ECO:0000256" key="5">
    <source>
        <dbReference type="ARBA" id="ARBA00022989"/>
    </source>
</evidence>
<dbReference type="PANTHER" id="PTHR30250:SF10">
    <property type="entry name" value="LIPOPOLYSACCHARIDE BIOSYNTHESIS PROTEIN WZXC"/>
    <property type="match status" value="1"/>
</dbReference>
<evidence type="ECO:0000256" key="3">
    <source>
        <dbReference type="ARBA" id="ARBA00022475"/>
    </source>
</evidence>
<reference evidence="8" key="1">
    <citation type="submission" date="2022-10" db="EMBL/GenBank/DDBJ databases">
        <title>The WGS of Solirubrobacter sp. CPCC 204708.</title>
        <authorList>
            <person name="Jiang Z."/>
        </authorList>
    </citation>
    <scope>NUCLEOTIDE SEQUENCE</scope>
    <source>
        <strain evidence="8">CPCC 204708</strain>
    </source>
</reference>
<dbReference type="Proteomes" id="UP001147700">
    <property type="component" value="Unassembled WGS sequence"/>
</dbReference>
<evidence type="ECO:0000256" key="6">
    <source>
        <dbReference type="ARBA" id="ARBA00023136"/>
    </source>
</evidence>
<feature type="transmembrane region" description="Helical" evidence="7">
    <location>
        <begin position="389"/>
        <end position="407"/>
    </location>
</feature>
<dbReference type="InterPro" id="IPR050833">
    <property type="entry name" value="Poly_Biosynth_Transport"/>
</dbReference>
<feature type="transmembrane region" description="Helical" evidence="7">
    <location>
        <begin position="21"/>
        <end position="45"/>
    </location>
</feature>
<feature type="transmembrane region" description="Helical" evidence="7">
    <location>
        <begin position="419"/>
        <end position="440"/>
    </location>
</feature>
<accession>A0ABT4RMX6</accession>
<evidence type="ECO:0000256" key="1">
    <source>
        <dbReference type="ARBA" id="ARBA00004651"/>
    </source>
</evidence>
<name>A0ABT4RMX6_9ACTN</name>
<evidence type="ECO:0000313" key="8">
    <source>
        <dbReference type="EMBL" id="MDA0139656.1"/>
    </source>
</evidence>
<keyword evidence="3" id="KW-1003">Cell membrane</keyword>
<comment type="caution">
    <text evidence="8">The sequence shown here is derived from an EMBL/GenBank/DDBJ whole genome shotgun (WGS) entry which is preliminary data.</text>
</comment>
<proteinExistence type="inferred from homology"/>
<keyword evidence="5 7" id="KW-1133">Transmembrane helix</keyword>
<feature type="transmembrane region" description="Helical" evidence="7">
    <location>
        <begin position="161"/>
        <end position="179"/>
    </location>
</feature>
<protein>
    <submittedName>
        <fullName evidence="8">Oligosaccharide flippase family protein</fullName>
    </submittedName>
</protein>
<keyword evidence="9" id="KW-1185">Reference proteome</keyword>
<feature type="transmembrane region" description="Helical" evidence="7">
    <location>
        <begin position="446"/>
        <end position="469"/>
    </location>
</feature>
<evidence type="ECO:0000313" key="9">
    <source>
        <dbReference type="Proteomes" id="UP001147700"/>
    </source>
</evidence>
<keyword evidence="6 7" id="KW-0472">Membrane</keyword>
<feature type="transmembrane region" description="Helical" evidence="7">
    <location>
        <begin position="363"/>
        <end position="383"/>
    </location>
</feature>
<dbReference type="RefSeq" id="WP_202955599.1">
    <property type="nucleotide sequence ID" value="NZ_JAPCID010000028.1"/>
</dbReference>
<sequence>MTGIEPPLGSGDSVQELRRRAFTGVLAIALRSLAIRGMGLAASVVLARELTPTDFGLAAFGLSIVGIGAFFTAGGIGAALIQQEREPTKLQLQAVFGFQLAVALVVAVGTFAIGAPLGQAGLIAGIMAFSLPVDVMRSAPAVMTQRELRFGPMVRAEVGEMLVYNVVAVVLVLLGAGVWSLTAAVMCRAVAGTVLLVLATGIGVPRPRWSWGTVKPMLRFGATLQAIDFVNQFRAQGLNFTTAGVAGVSSLGYLDFTMRVLQPLLLLFDAVGRVAFPAVAGLLRAGDDPRPMLEKGLRVAFGATGLGVVTLASATPALVPSVFGPQWVPVIEIVPWCLFALLLSSPIVTCTGAYLTAINQVGLVLRSTILYSIAWAAVGLALLPSYGAVAIAIGWAVAGVVDSVYLTRALRSRLPSVRIVHSAAPTVLIAALVAPIGWLIESAMGPTLLAAAAAAVSAAVLYTLLLGLVRREMVLEGWTIFRRIVLRRG</sequence>
<feature type="transmembrane region" description="Helical" evidence="7">
    <location>
        <begin position="333"/>
        <end position="356"/>
    </location>
</feature>
<comment type="similarity">
    <text evidence="2">Belongs to the polysaccharide synthase family.</text>
</comment>
<dbReference type="EMBL" id="JAPCID010000028">
    <property type="protein sequence ID" value="MDA0139656.1"/>
    <property type="molecule type" value="Genomic_DNA"/>
</dbReference>
<evidence type="ECO:0000256" key="4">
    <source>
        <dbReference type="ARBA" id="ARBA00022692"/>
    </source>
</evidence>
<dbReference type="Pfam" id="PF13440">
    <property type="entry name" value="Polysacc_synt_3"/>
    <property type="match status" value="1"/>
</dbReference>